<feature type="region of interest" description="Disordered" evidence="7">
    <location>
        <begin position="258"/>
        <end position="279"/>
    </location>
</feature>
<evidence type="ECO:0000256" key="1">
    <source>
        <dbReference type="ARBA" id="ARBA00011073"/>
    </source>
</evidence>
<dbReference type="PROSITE" id="PS00137">
    <property type="entry name" value="SUBTILASE_HIS"/>
    <property type="match status" value="1"/>
</dbReference>
<keyword evidence="4 5" id="KW-0720">Serine protease</keyword>
<evidence type="ECO:0000256" key="8">
    <source>
        <dbReference type="SAM" id="SignalP"/>
    </source>
</evidence>
<evidence type="ECO:0000259" key="9">
    <source>
        <dbReference type="Pfam" id="PF00082"/>
    </source>
</evidence>
<feature type="active site" description="Charge relay system" evidence="5">
    <location>
        <position position="290"/>
    </location>
</feature>
<dbReference type="InterPro" id="IPR017308">
    <property type="entry name" value="Pept_S8_subtilisin_bacteroid"/>
</dbReference>
<evidence type="ECO:0000256" key="2">
    <source>
        <dbReference type="ARBA" id="ARBA00022670"/>
    </source>
</evidence>
<dbReference type="PANTHER" id="PTHR43399:SF4">
    <property type="entry name" value="CELL WALL-ASSOCIATED PROTEASE"/>
    <property type="match status" value="1"/>
</dbReference>
<dbReference type="PANTHER" id="PTHR43399">
    <property type="entry name" value="SUBTILISIN-RELATED"/>
    <property type="match status" value="1"/>
</dbReference>
<dbReference type="InterPro" id="IPR000209">
    <property type="entry name" value="Peptidase_S8/S53_dom"/>
</dbReference>
<dbReference type="GO" id="GO:0004252">
    <property type="term" value="F:serine-type endopeptidase activity"/>
    <property type="evidence" value="ECO:0007669"/>
    <property type="project" value="UniProtKB-UniRule"/>
</dbReference>
<keyword evidence="2 5" id="KW-0645">Protease</keyword>
<dbReference type="AlphaFoldDB" id="A0AAU7BSF5"/>
<feature type="compositionally biased region" description="Polar residues" evidence="7">
    <location>
        <begin position="266"/>
        <end position="279"/>
    </location>
</feature>
<dbReference type="InterPro" id="IPR051048">
    <property type="entry name" value="Peptidase_S8/S53_subtilisin"/>
</dbReference>
<sequence length="535" mass="58753">MKKLNLFILGILTMTLLFGCGSSAAILSTPIENIDNTPLKYTELSENESKNWMHLDLVKDTIPGMSVNKAYSEIIKNRKGQTVVVAVIDAGIDTNHEDLDDVIWINKKEIPNNNKDDDDNGYIDDIHGWNFLGDTYDEQLEYVRILVSGDTSHPRYADAKAEYDSEYQKYSGLKAQYDQIIQQIVASDKAVAKHLNKKDYTKEEVFAIKTTDQSLLRDVSVIKQTYGFGIGTIKETINAINSDLENINERLNVNLNKNLKGRKTGDNPNDFSQTTYGNNNVNPVKNEELHGTHVAGVIAAERNNGKGMNGVANNVKIMALRAVPNGDEYDKDIALAIRYAVDNGAKIINASFGKYYSPHSDKVQEALIYAAQNDVLFVSSAGNEGLDLDEKSSYPNDHKNGSEIIDTYVSVGAIDSKYGSNLVASYSNYGKKNVDVFAPGSQIYSPKPNNEYDFIDGTSFAAPAVSGVAALVRSYYPKLTAVQVKQIIMDSGLQLPAKVTVPGSQNSVKSFGELSKSSKLVNAYNALIMASKISN</sequence>
<keyword evidence="8" id="KW-0732">Signal</keyword>
<dbReference type="GO" id="GO:0006508">
    <property type="term" value="P:proteolysis"/>
    <property type="evidence" value="ECO:0007669"/>
    <property type="project" value="UniProtKB-KW"/>
</dbReference>
<dbReference type="EMBL" id="CP157199">
    <property type="protein sequence ID" value="XBG61029.1"/>
    <property type="molecule type" value="Genomic_DNA"/>
</dbReference>
<evidence type="ECO:0000256" key="6">
    <source>
        <dbReference type="RuleBase" id="RU003355"/>
    </source>
</evidence>
<dbReference type="SUPFAM" id="SSF52743">
    <property type="entry name" value="Subtilisin-like"/>
    <property type="match status" value="1"/>
</dbReference>
<organism evidence="10">
    <name type="scientific">Pontimicrobium sp. SW4</name>
    <dbReference type="NCBI Taxonomy" id="3153519"/>
    <lineage>
        <taxon>Bacteria</taxon>
        <taxon>Pseudomonadati</taxon>
        <taxon>Bacteroidota</taxon>
        <taxon>Flavobacteriia</taxon>
        <taxon>Flavobacteriales</taxon>
        <taxon>Flavobacteriaceae</taxon>
        <taxon>Pontimicrobium</taxon>
    </lineage>
</organism>
<dbReference type="Gene3D" id="3.40.50.200">
    <property type="entry name" value="Peptidase S8/S53 domain"/>
    <property type="match status" value="2"/>
</dbReference>
<feature type="active site" description="Charge relay system" evidence="5">
    <location>
        <position position="459"/>
    </location>
</feature>
<dbReference type="PROSITE" id="PS00136">
    <property type="entry name" value="SUBTILASE_ASP"/>
    <property type="match status" value="1"/>
</dbReference>
<dbReference type="PIRSF" id="PIRSF037892">
    <property type="entry name" value="Subtilisin_rel_SRU_0565"/>
    <property type="match status" value="1"/>
</dbReference>
<evidence type="ECO:0000313" key="10">
    <source>
        <dbReference type="EMBL" id="XBG61029.1"/>
    </source>
</evidence>
<dbReference type="PROSITE" id="PS51892">
    <property type="entry name" value="SUBTILASE"/>
    <property type="match status" value="1"/>
</dbReference>
<accession>A0AAU7BSF5</accession>
<comment type="similarity">
    <text evidence="1 5 6">Belongs to the peptidase S8 family.</text>
</comment>
<dbReference type="InterPro" id="IPR036852">
    <property type="entry name" value="Peptidase_S8/S53_dom_sf"/>
</dbReference>
<evidence type="ECO:0000256" key="7">
    <source>
        <dbReference type="SAM" id="MobiDB-lite"/>
    </source>
</evidence>
<reference evidence="10" key="1">
    <citation type="submission" date="2024-05" db="EMBL/GenBank/DDBJ databases">
        <title>Pontimicrobium maritimus sp. nov., isolated form sea water.</title>
        <authorList>
            <person name="Muhammad N."/>
            <person name="Vuong T.Q."/>
            <person name="Han H.L."/>
            <person name="Kim S.-G."/>
        </authorList>
    </citation>
    <scope>NUCLEOTIDE SEQUENCE</scope>
    <source>
        <strain evidence="10">SW4</strain>
    </source>
</reference>
<keyword evidence="3 5" id="KW-0378">Hydrolase</keyword>
<evidence type="ECO:0000256" key="4">
    <source>
        <dbReference type="ARBA" id="ARBA00022825"/>
    </source>
</evidence>
<evidence type="ECO:0000256" key="5">
    <source>
        <dbReference type="PROSITE-ProRule" id="PRU01240"/>
    </source>
</evidence>
<dbReference type="RefSeq" id="WP_347923256.1">
    <property type="nucleotide sequence ID" value="NZ_CP157199.1"/>
</dbReference>
<feature type="domain" description="Peptidase S8/S53" evidence="9">
    <location>
        <begin position="257"/>
        <end position="492"/>
    </location>
</feature>
<dbReference type="PRINTS" id="PR00723">
    <property type="entry name" value="SUBTILISIN"/>
</dbReference>
<gene>
    <name evidence="10" type="ORF">ABGB03_14300</name>
</gene>
<dbReference type="PROSITE" id="PS00138">
    <property type="entry name" value="SUBTILASE_SER"/>
    <property type="match status" value="1"/>
</dbReference>
<dbReference type="InterPro" id="IPR015500">
    <property type="entry name" value="Peptidase_S8_subtilisin-rel"/>
</dbReference>
<dbReference type="InterPro" id="IPR023827">
    <property type="entry name" value="Peptidase_S8_Asp-AS"/>
</dbReference>
<name>A0AAU7BSF5_9FLAO</name>
<feature type="chain" id="PRO_5043739176" evidence="8">
    <location>
        <begin position="25"/>
        <end position="535"/>
    </location>
</feature>
<dbReference type="InterPro" id="IPR023828">
    <property type="entry name" value="Peptidase_S8_Ser-AS"/>
</dbReference>
<dbReference type="Pfam" id="PF00082">
    <property type="entry name" value="Peptidase_S8"/>
    <property type="match status" value="1"/>
</dbReference>
<protein>
    <submittedName>
        <fullName evidence="10">S8 family serine peptidase</fullName>
    </submittedName>
</protein>
<dbReference type="PROSITE" id="PS51257">
    <property type="entry name" value="PROKAR_LIPOPROTEIN"/>
    <property type="match status" value="1"/>
</dbReference>
<feature type="signal peptide" evidence="8">
    <location>
        <begin position="1"/>
        <end position="24"/>
    </location>
</feature>
<proteinExistence type="inferred from homology"/>
<dbReference type="InterPro" id="IPR022398">
    <property type="entry name" value="Peptidase_S8_His-AS"/>
</dbReference>
<feature type="active site" description="Charge relay system" evidence="5">
    <location>
        <position position="89"/>
    </location>
</feature>
<evidence type="ECO:0000256" key="3">
    <source>
        <dbReference type="ARBA" id="ARBA00022801"/>
    </source>
</evidence>